<reference evidence="2" key="2">
    <citation type="journal article" date="2014" name="ISME J.">
        <title>Microbial stratification in low pH oxic and suboxic macroscopic growths along an acid mine drainage.</title>
        <authorList>
            <person name="Mendez-Garcia C."/>
            <person name="Mesa V."/>
            <person name="Sprenger R.R."/>
            <person name="Richter M."/>
            <person name="Diez M.S."/>
            <person name="Solano J."/>
            <person name="Bargiela R."/>
            <person name="Golyshina O.V."/>
            <person name="Manteca A."/>
            <person name="Ramos J.L."/>
            <person name="Gallego J.R."/>
            <person name="Llorente I."/>
            <person name="Martins Dos Santos V.A."/>
            <person name="Jensen O.N."/>
            <person name="Pelaez A.I."/>
            <person name="Sanchez J."/>
            <person name="Ferrer M."/>
        </authorList>
    </citation>
    <scope>NUCLEOTIDE SEQUENCE</scope>
</reference>
<dbReference type="GO" id="GO:0050661">
    <property type="term" value="F:NADP binding"/>
    <property type="evidence" value="ECO:0007669"/>
    <property type="project" value="InterPro"/>
</dbReference>
<dbReference type="Pfam" id="PF03446">
    <property type="entry name" value="NAD_binding_2"/>
    <property type="match status" value="1"/>
</dbReference>
<proteinExistence type="predicted"/>
<name>T0Y9D9_9ZZZZ</name>
<organism evidence="2">
    <name type="scientific">mine drainage metagenome</name>
    <dbReference type="NCBI Taxonomy" id="410659"/>
    <lineage>
        <taxon>unclassified sequences</taxon>
        <taxon>metagenomes</taxon>
        <taxon>ecological metagenomes</taxon>
    </lineage>
</organism>
<dbReference type="InterPro" id="IPR006183">
    <property type="entry name" value="Pgluconate_DH"/>
</dbReference>
<feature type="non-terminal residue" evidence="2">
    <location>
        <position position="1"/>
    </location>
</feature>
<accession>T0Y9D9</accession>
<feature type="domain" description="6-phosphogluconate dehydrogenase NADP-binding" evidence="1">
    <location>
        <begin position="1"/>
        <end position="103"/>
    </location>
</feature>
<dbReference type="GO" id="GO:0004616">
    <property type="term" value="F:phosphogluconate dehydrogenase (decarboxylating) activity"/>
    <property type="evidence" value="ECO:0007669"/>
    <property type="project" value="InterPro"/>
</dbReference>
<dbReference type="Gene3D" id="3.40.50.720">
    <property type="entry name" value="NAD(P)-binding Rossmann-like Domain"/>
    <property type="match status" value="1"/>
</dbReference>
<dbReference type="InterPro" id="IPR036291">
    <property type="entry name" value="NAD(P)-bd_dom_sf"/>
</dbReference>
<protein>
    <submittedName>
        <fullName evidence="2">6-phosphogluconate dehydrogenase-like protein</fullName>
    </submittedName>
</protein>
<evidence type="ECO:0000259" key="1">
    <source>
        <dbReference type="Pfam" id="PF03446"/>
    </source>
</evidence>
<gene>
    <name evidence="2" type="ORF">B2A_14946</name>
</gene>
<dbReference type="EMBL" id="AUZZ01010875">
    <property type="protein sequence ID" value="EQD28437.1"/>
    <property type="molecule type" value="Genomic_DNA"/>
</dbReference>
<reference evidence="2" key="1">
    <citation type="submission" date="2013-08" db="EMBL/GenBank/DDBJ databases">
        <authorList>
            <person name="Mendez C."/>
            <person name="Richter M."/>
            <person name="Ferrer M."/>
            <person name="Sanchez J."/>
        </authorList>
    </citation>
    <scope>NUCLEOTIDE SEQUENCE</scope>
</reference>
<dbReference type="PANTHER" id="PTHR11811">
    <property type="entry name" value="6-PHOSPHOGLUCONATE DEHYDROGENASE"/>
    <property type="match status" value="1"/>
</dbReference>
<dbReference type="AlphaFoldDB" id="T0Y9D9"/>
<evidence type="ECO:0000313" key="2">
    <source>
        <dbReference type="EMBL" id="EQD28437.1"/>
    </source>
</evidence>
<dbReference type="InterPro" id="IPR006115">
    <property type="entry name" value="6PGDH_NADP-bd"/>
</dbReference>
<dbReference type="SUPFAM" id="SSF51735">
    <property type="entry name" value="NAD(P)-binding Rossmann-fold domains"/>
    <property type="match status" value="1"/>
</dbReference>
<sequence length="105" mass="11893">GKNIAIQMHNKRYDVLVWNRSKDPVHELEKMGIRSAESIESMVGMLKPARTIWVMLPSGDVTVEFITKLLGMMQKGDTVIDGSNSFYKESDMLYEKAKEKGINVS</sequence>
<comment type="caution">
    <text evidence="2">The sequence shown here is derived from an EMBL/GenBank/DDBJ whole genome shotgun (WGS) entry which is preliminary data.</text>
</comment>